<name>A0A975ZNC7_9RHOB</name>
<dbReference type="AlphaFoldDB" id="A0A975ZNC7"/>
<dbReference type="GO" id="GO:0008887">
    <property type="term" value="F:glycerate kinase activity"/>
    <property type="evidence" value="ECO:0007669"/>
    <property type="project" value="InterPro"/>
</dbReference>
<dbReference type="Gene3D" id="3.40.1480.10">
    <property type="entry name" value="MOFRL domain"/>
    <property type="match status" value="1"/>
</dbReference>
<reference evidence="3 4" key="1">
    <citation type="submission" date="2016-10" db="EMBL/GenBank/DDBJ databases">
        <authorList>
            <person name="Varghese N."/>
            <person name="Submissions S."/>
        </authorList>
    </citation>
    <scope>NUCLEOTIDE SEQUENCE [LARGE SCALE GENOMIC DNA]</scope>
    <source>
        <strain evidence="3 4">FF3</strain>
    </source>
</reference>
<dbReference type="InterPro" id="IPR007835">
    <property type="entry name" value="MOFRL"/>
</dbReference>
<gene>
    <name evidence="3" type="ORF">SAMN04487940_10666</name>
</gene>
<evidence type="ECO:0000259" key="2">
    <source>
        <dbReference type="Pfam" id="PF13660"/>
    </source>
</evidence>
<dbReference type="GO" id="GO:0005737">
    <property type="term" value="C:cytoplasm"/>
    <property type="evidence" value="ECO:0007669"/>
    <property type="project" value="TreeGrafter"/>
</dbReference>
<keyword evidence="4" id="KW-1185">Reference proteome</keyword>
<dbReference type="Proteomes" id="UP000182932">
    <property type="component" value="Unassembled WGS sequence"/>
</dbReference>
<dbReference type="Gene3D" id="3.40.50.10180">
    <property type="entry name" value="Glycerate kinase, MOFRL-like N-terminal domain"/>
    <property type="match status" value="1"/>
</dbReference>
<comment type="caution">
    <text evidence="3">The sequence shown here is derived from an EMBL/GenBank/DDBJ whole genome shotgun (WGS) entry which is preliminary data.</text>
</comment>
<dbReference type="RefSeq" id="WP_074836499.1">
    <property type="nucleotide sequence ID" value="NZ_FNYY01000006.1"/>
</dbReference>
<dbReference type="InterPro" id="IPR037035">
    <property type="entry name" value="GK-like_C_sf"/>
</dbReference>
<evidence type="ECO:0000313" key="4">
    <source>
        <dbReference type="Proteomes" id="UP000182932"/>
    </source>
</evidence>
<accession>A0A975ZNC7</accession>
<sequence>MTSDLRQCALHLFDKAVEAADPAIALRRALAAHPLPQPDGQLHVIAIGKAAPAMLREALAHLDGAVPALAITHYENDMDVPGAEVIRAAHPVPDAAGLRAGQELISRLSSLGPQDAVAVLVSGGGSALVPAPVEGVTLEDKAEVNRLLLGAGLDIVRMNLVRQQLSRLKGGGLSRQAAPAPVTAYILSDVIGDDLRAIASGPTVGPIGTRAEARAVLQEAGVWEACPASVRAHLSAEAPTPETPAAQNHLIGSNRKSLEAMLAAAEGGTARIVSDALEGDVDDAAQQVLRAAAAAPKGTPQALIFGGETTVTLRGDGRGGRNQELALRVALSAGNFDLPANWLFLSGGTDGRDGPTDAAGGIVGPGTAAAIGAEAQALLANNDSFEALRRADALLMTGATGTNVADVQVFLIGAD</sequence>
<dbReference type="EMBL" id="FNYY01000006">
    <property type="protein sequence ID" value="SEJ46343.1"/>
    <property type="molecule type" value="Genomic_DNA"/>
</dbReference>
<dbReference type="InterPro" id="IPR038614">
    <property type="entry name" value="GK_N_sf"/>
</dbReference>
<protein>
    <submittedName>
        <fullName evidence="3">Hydroxypyruvate reductase</fullName>
    </submittedName>
</protein>
<evidence type="ECO:0000259" key="1">
    <source>
        <dbReference type="Pfam" id="PF05161"/>
    </source>
</evidence>
<dbReference type="InterPro" id="IPR039760">
    <property type="entry name" value="MOFRL_protein"/>
</dbReference>
<dbReference type="SUPFAM" id="SSF82544">
    <property type="entry name" value="GckA/TtuD-like"/>
    <property type="match status" value="1"/>
</dbReference>
<dbReference type="PANTHER" id="PTHR12227:SF0">
    <property type="entry name" value="GLYCERATE KINASE"/>
    <property type="match status" value="1"/>
</dbReference>
<evidence type="ECO:0000313" key="3">
    <source>
        <dbReference type="EMBL" id="SEJ46343.1"/>
    </source>
</evidence>
<feature type="domain" description="MOFRL-associated" evidence="2">
    <location>
        <begin position="9"/>
        <end position="234"/>
    </location>
</feature>
<dbReference type="PANTHER" id="PTHR12227">
    <property type="entry name" value="GLYCERATE KINASE"/>
    <property type="match status" value="1"/>
</dbReference>
<proteinExistence type="predicted"/>
<organism evidence="3 4">
    <name type="scientific">Marinovum algicola</name>
    <dbReference type="NCBI Taxonomy" id="42444"/>
    <lineage>
        <taxon>Bacteria</taxon>
        <taxon>Pseudomonadati</taxon>
        <taxon>Pseudomonadota</taxon>
        <taxon>Alphaproteobacteria</taxon>
        <taxon>Rhodobacterales</taxon>
        <taxon>Roseobacteraceae</taxon>
        <taxon>Marinovum</taxon>
    </lineage>
</organism>
<dbReference type="InterPro" id="IPR025286">
    <property type="entry name" value="MOFRL_assoc_dom"/>
</dbReference>
<dbReference type="GeneID" id="80818323"/>
<dbReference type="Pfam" id="PF05161">
    <property type="entry name" value="MOFRL"/>
    <property type="match status" value="1"/>
</dbReference>
<feature type="domain" description="MOFRL" evidence="1">
    <location>
        <begin position="302"/>
        <end position="406"/>
    </location>
</feature>
<dbReference type="Pfam" id="PF13660">
    <property type="entry name" value="DUF4147"/>
    <property type="match status" value="1"/>
</dbReference>